<sequence>MLNMSQAGVATVTITVAVVAVAGGAVGTPVAVDEMDVQAGSPLYGLERAGETIKEATFAGGQGWEIARGHERTSEFVNMANKRKAEGYTGLLNEAEDRFKKAIESAGDVKGLQKAKKAINKHISTLENVREKVPDVAKPAISLAISQSARGKSVVADVAAGKSPGEELGETVRERVRTQLREIKQETKTLRKKVKENLEKAPAKANEIVQNIEINTAKKIANQAKEMVKKNKGQCASGVIEEAQCHLETAAMFAENETGLEKAISASQKHLSTLQSVYENVPDVAKPAISLAMQRSSQYIKVLENVKENQLSPGEQISNQIRERIRNRVYEIKENVKKIQEQVRNRIREAAGRASEISKIIQEYENKAKRIVESVTENQEENESSGTPGKGSPPF</sequence>
<keyword evidence="4" id="KW-1185">Reference proteome</keyword>
<reference evidence="3 4" key="1">
    <citation type="journal article" date="2016" name="Sci. Rep.">
        <title>Metabolic traits of an uncultured archaeal lineage -MSBL1- from brine pools of the Red Sea.</title>
        <authorList>
            <person name="Mwirichia R."/>
            <person name="Alam I."/>
            <person name="Rashid M."/>
            <person name="Vinu M."/>
            <person name="Ba-Alawi W."/>
            <person name="Anthony Kamau A."/>
            <person name="Kamanda Ngugi D."/>
            <person name="Goker M."/>
            <person name="Klenk H.P."/>
            <person name="Bajic V."/>
            <person name="Stingl U."/>
        </authorList>
    </citation>
    <scope>NUCLEOTIDE SEQUENCE [LARGE SCALE GENOMIC DNA]</scope>
    <source>
        <strain evidence="3">SCGC-AAA261C02</strain>
    </source>
</reference>
<dbReference type="Proteomes" id="UP000070520">
    <property type="component" value="Unassembled WGS sequence"/>
</dbReference>
<dbReference type="EMBL" id="LHXW01000008">
    <property type="protein sequence ID" value="KXB00271.1"/>
    <property type="molecule type" value="Genomic_DNA"/>
</dbReference>
<proteinExistence type="predicted"/>
<protein>
    <submittedName>
        <fullName evidence="3">Uncharacterized protein</fullName>
    </submittedName>
</protein>
<evidence type="ECO:0000256" key="2">
    <source>
        <dbReference type="SAM" id="MobiDB-lite"/>
    </source>
</evidence>
<gene>
    <name evidence="3" type="ORF">AKJ42_01205</name>
</gene>
<evidence type="ECO:0000313" key="4">
    <source>
        <dbReference type="Proteomes" id="UP000070520"/>
    </source>
</evidence>
<dbReference type="AlphaFoldDB" id="A0A133V1G9"/>
<evidence type="ECO:0000256" key="1">
    <source>
        <dbReference type="SAM" id="Coils"/>
    </source>
</evidence>
<feature type="region of interest" description="Disordered" evidence="2">
    <location>
        <begin position="373"/>
        <end position="395"/>
    </location>
</feature>
<comment type="caution">
    <text evidence="3">The sequence shown here is derived from an EMBL/GenBank/DDBJ whole genome shotgun (WGS) entry which is preliminary data.</text>
</comment>
<accession>A0A133V1G9</accession>
<evidence type="ECO:0000313" key="3">
    <source>
        <dbReference type="EMBL" id="KXB00271.1"/>
    </source>
</evidence>
<name>A0A133V1G9_9EURY</name>
<organism evidence="3 4">
    <name type="scientific">candidate division MSBL1 archaeon SCGC-AAA261C02</name>
    <dbReference type="NCBI Taxonomy" id="1698272"/>
    <lineage>
        <taxon>Archaea</taxon>
        <taxon>Methanobacteriati</taxon>
        <taxon>Methanobacteriota</taxon>
        <taxon>candidate division MSBL1</taxon>
    </lineage>
</organism>
<keyword evidence="1" id="KW-0175">Coiled coil</keyword>
<feature type="coiled-coil region" evidence="1">
    <location>
        <begin position="173"/>
        <end position="200"/>
    </location>
</feature>